<dbReference type="SMART" id="SM00895">
    <property type="entry name" value="FCD"/>
    <property type="match status" value="1"/>
</dbReference>
<dbReference type="InterPro" id="IPR000524">
    <property type="entry name" value="Tscrpt_reg_HTH_GntR"/>
</dbReference>
<dbReference type="PANTHER" id="PTHR43537:SF20">
    <property type="entry name" value="HTH-TYPE TRANSCRIPTIONAL REPRESSOR GLAR"/>
    <property type="match status" value="1"/>
</dbReference>
<dbReference type="InterPro" id="IPR036388">
    <property type="entry name" value="WH-like_DNA-bd_sf"/>
</dbReference>
<feature type="compositionally biased region" description="Low complexity" evidence="4">
    <location>
        <begin position="13"/>
        <end position="28"/>
    </location>
</feature>
<reference evidence="7" key="1">
    <citation type="submission" date="2017-02" db="EMBL/GenBank/DDBJ databases">
        <title>Complete genome sequence of Cupriavidus necator strain NH9, a 3-chlorobenzoate degrader.</title>
        <authorList>
            <person name="Moriuchi R."/>
            <person name="Dohra H."/>
            <person name="Ogawa N."/>
        </authorList>
    </citation>
    <scope>NUCLEOTIDE SEQUENCE [LARGE SCALE GENOMIC DNA]</scope>
    <source>
        <strain evidence="7">NH9</strain>
    </source>
</reference>
<dbReference type="Gene3D" id="1.20.120.530">
    <property type="entry name" value="GntR ligand-binding domain-like"/>
    <property type="match status" value="1"/>
</dbReference>
<organism evidence="6 7">
    <name type="scientific">Cupriavidus necator</name>
    <name type="common">Alcaligenes eutrophus</name>
    <name type="synonym">Ralstonia eutropha</name>
    <dbReference type="NCBI Taxonomy" id="106590"/>
    <lineage>
        <taxon>Bacteria</taxon>
        <taxon>Pseudomonadati</taxon>
        <taxon>Pseudomonadota</taxon>
        <taxon>Betaproteobacteria</taxon>
        <taxon>Burkholderiales</taxon>
        <taxon>Burkholderiaceae</taxon>
        <taxon>Cupriavidus</taxon>
    </lineage>
</organism>
<evidence type="ECO:0000256" key="2">
    <source>
        <dbReference type="ARBA" id="ARBA00023125"/>
    </source>
</evidence>
<gene>
    <name evidence="6" type="ORF">BJN34_30540</name>
</gene>
<accession>A0A1U9V152</accession>
<evidence type="ECO:0000256" key="3">
    <source>
        <dbReference type="ARBA" id="ARBA00023163"/>
    </source>
</evidence>
<evidence type="ECO:0000259" key="5">
    <source>
        <dbReference type="PROSITE" id="PS50949"/>
    </source>
</evidence>
<feature type="region of interest" description="Disordered" evidence="4">
    <location>
        <begin position="10"/>
        <end position="39"/>
    </location>
</feature>
<dbReference type="GO" id="GO:0003677">
    <property type="term" value="F:DNA binding"/>
    <property type="evidence" value="ECO:0007669"/>
    <property type="project" value="UniProtKB-KW"/>
</dbReference>
<dbReference type="Gene3D" id="1.10.10.10">
    <property type="entry name" value="Winged helix-like DNA-binding domain superfamily/Winged helix DNA-binding domain"/>
    <property type="match status" value="1"/>
</dbReference>
<protein>
    <submittedName>
        <fullName evidence="6">GntR family transcriptional regulator</fullName>
    </submittedName>
</protein>
<evidence type="ECO:0000256" key="1">
    <source>
        <dbReference type="ARBA" id="ARBA00023015"/>
    </source>
</evidence>
<dbReference type="SUPFAM" id="SSF46785">
    <property type="entry name" value="Winged helix' DNA-binding domain"/>
    <property type="match status" value="1"/>
</dbReference>
<dbReference type="Proteomes" id="UP000189627">
    <property type="component" value="Chromosome 2"/>
</dbReference>
<name>A0A1U9V152_CUPNE</name>
<feature type="domain" description="HTH gntR-type" evidence="5">
    <location>
        <begin position="40"/>
        <end position="107"/>
    </location>
</feature>
<dbReference type="EMBL" id="CP017758">
    <property type="protein sequence ID" value="AQV98211.1"/>
    <property type="molecule type" value="Genomic_DNA"/>
</dbReference>
<dbReference type="AlphaFoldDB" id="A0A1U9V152"/>
<dbReference type="GO" id="GO:0003700">
    <property type="term" value="F:DNA-binding transcription factor activity"/>
    <property type="evidence" value="ECO:0007669"/>
    <property type="project" value="InterPro"/>
</dbReference>
<dbReference type="SMART" id="SM00345">
    <property type="entry name" value="HTH_GNTR"/>
    <property type="match status" value="1"/>
</dbReference>
<dbReference type="Pfam" id="PF00392">
    <property type="entry name" value="GntR"/>
    <property type="match status" value="1"/>
</dbReference>
<dbReference type="KEGG" id="cuh:BJN34_30540"/>
<proteinExistence type="predicted"/>
<evidence type="ECO:0000256" key="4">
    <source>
        <dbReference type="SAM" id="MobiDB-lite"/>
    </source>
</evidence>
<dbReference type="SUPFAM" id="SSF48008">
    <property type="entry name" value="GntR ligand-binding domain-like"/>
    <property type="match status" value="1"/>
</dbReference>
<dbReference type="PANTHER" id="PTHR43537">
    <property type="entry name" value="TRANSCRIPTIONAL REGULATOR, GNTR FAMILY"/>
    <property type="match status" value="1"/>
</dbReference>
<dbReference type="PROSITE" id="PS50949">
    <property type="entry name" value="HTH_GNTR"/>
    <property type="match status" value="1"/>
</dbReference>
<keyword evidence="2" id="KW-0238">DNA-binding</keyword>
<evidence type="ECO:0000313" key="7">
    <source>
        <dbReference type="Proteomes" id="UP000189627"/>
    </source>
</evidence>
<evidence type="ECO:0000313" key="6">
    <source>
        <dbReference type="EMBL" id="AQV98211.1"/>
    </source>
</evidence>
<sequence>MLRNHIVARTKSANAATGKAAAAHAPDTPDTPDTPDLGGRTWASVLEQAVREDIINGELPAGSKLRLKDLAERYQAGVIPLREALSRLCTTGFVLAIDQKGFRVAPLSAEELLDITRVRQQIDTSALRDAIHAGNIGWEAEVVAAHHRLTRIPMVLRGKDGALNPEWEEAHAAFHEVLVSGCRSAWLRRFSIVLRDQTARYRFLSLAVPKAARTRDVAAEHEAIVNAIVARNAREASKLLSDHFQATTDLVLKYLEQQKTRPAPARKPAVATELAT</sequence>
<keyword evidence="3" id="KW-0804">Transcription</keyword>
<dbReference type="InterPro" id="IPR036390">
    <property type="entry name" value="WH_DNA-bd_sf"/>
</dbReference>
<dbReference type="InterPro" id="IPR011711">
    <property type="entry name" value="GntR_C"/>
</dbReference>
<dbReference type="Pfam" id="PF07729">
    <property type="entry name" value="FCD"/>
    <property type="match status" value="1"/>
</dbReference>
<dbReference type="InterPro" id="IPR008920">
    <property type="entry name" value="TF_FadR/GntR_C"/>
</dbReference>
<keyword evidence="1" id="KW-0805">Transcription regulation</keyword>
<dbReference type="RefSeq" id="WP_234825021.1">
    <property type="nucleotide sequence ID" value="NZ_CP017758.1"/>
</dbReference>